<dbReference type="Proteomes" id="UP000663870">
    <property type="component" value="Unassembled WGS sequence"/>
</dbReference>
<comment type="caution">
    <text evidence="2">The sequence shown here is derived from an EMBL/GenBank/DDBJ whole genome shotgun (WGS) entry which is preliminary data.</text>
</comment>
<sequence length="607" mass="68899">MESNQVQTYHISRAEQPDDKEQIVLRALIGNPNRHKPLVQHPPPTTNKSQDATPAPMYTLETRNRPIPSRVLPKSKEPTVYYIEPKRVEQSLTYSVPLSKEERDTTQPSEPEVLKSVEQEQESPPIDFLEPKIISQPVLYSVVAEKTPLVQNDQPITTNQDVDLPILYAITGQSHLPTIDMGATTSNVKTPVVDKSPNFYSLVGNPHIPIIDMGATTSNVEIPVVDKSPNFYSLVGNPHIPVQPEEPISKTSSSQSPPNLYSIVGSPILSPNTLQTNAVDSTLLTQPAEISSVQSEPVLYTIVDEKQIPTNIPKEDHLPPVEPVKKQTNDSTLYTVIGDPQIPQSMTPIHKTQPIKPQASSQQIQIPTLYATIGKPNLPSTEKMTIQPKPSVSKKTPSSTDVRTRRTNQSLERKTAPEAVIEEITPISDTKNKRHTKSQELRIPKSETIFVPIPEYERASRPKQLRTTPRNISPRQTHHKMYAVPRYEPFRPSDYISPYTYHPSKPYREQTYRPKLLPIVTNNSSERKTRPLLYEPRHRVERKHPYDPWTPHSLERYPYSTKQPSRLWDFEEHALTDGDDDMNDSTSSGRKGTYRRIRPRSPWIPVW</sequence>
<protein>
    <submittedName>
        <fullName evidence="2">Uncharacterized protein</fullName>
    </submittedName>
</protein>
<feature type="compositionally biased region" description="Basic and acidic residues" evidence="1">
    <location>
        <begin position="12"/>
        <end position="23"/>
    </location>
</feature>
<evidence type="ECO:0000313" key="2">
    <source>
        <dbReference type="EMBL" id="CAF0732304.1"/>
    </source>
</evidence>
<proteinExistence type="predicted"/>
<name>A0A813N3A6_9BILA</name>
<accession>A0A813N3A6</accession>
<organism evidence="2 3">
    <name type="scientific">Rotaria sordida</name>
    <dbReference type="NCBI Taxonomy" id="392033"/>
    <lineage>
        <taxon>Eukaryota</taxon>
        <taxon>Metazoa</taxon>
        <taxon>Spiralia</taxon>
        <taxon>Gnathifera</taxon>
        <taxon>Rotifera</taxon>
        <taxon>Eurotatoria</taxon>
        <taxon>Bdelloidea</taxon>
        <taxon>Philodinida</taxon>
        <taxon>Philodinidae</taxon>
        <taxon>Rotaria</taxon>
    </lineage>
</organism>
<feature type="region of interest" description="Disordered" evidence="1">
    <location>
        <begin position="1"/>
        <end position="60"/>
    </location>
</feature>
<feature type="compositionally biased region" description="Low complexity" evidence="1">
    <location>
        <begin position="388"/>
        <end position="400"/>
    </location>
</feature>
<reference evidence="2" key="1">
    <citation type="submission" date="2021-02" db="EMBL/GenBank/DDBJ databases">
        <authorList>
            <person name="Nowell W R."/>
        </authorList>
    </citation>
    <scope>NUCLEOTIDE SEQUENCE</scope>
</reference>
<feature type="region of interest" description="Disordered" evidence="1">
    <location>
        <begin position="375"/>
        <end position="414"/>
    </location>
</feature>
<dbReference type="EMBL" id="CAJNOL010000006">
    <property type="protein sequence ID" value="CAF0732304.1"/>
    <property type="molecule type" value="Genomic_DNA"/>
</dbReference>
<gene>
    <name evidence="2" type="ORF">JXQ802_LOCUS587</name>
</gene>
<evidence type="ECO:0000313" key="3">
    <source>
        <dbReference type="Proteomes" id="UP000663870"/>
    </source>
</evidence>
<feature type="region of interest" description="Disordered" evidence="1">
    <location>
        <begin position="94"/>
        <end position="124"/>
    </location>
</feature>
<evidence type="ECO:0000256" key="1">
    <source>
        <dbReference type="SAM" id="MobiDB-lite"/>
    </source>
</evidence>
<feature type="region of interest" description="Disordered" evidence="1">
    <location>
        <begin position="575"/>
        <end position="595"/>
    </location>
</feature>
<feature type="compositionally biased region" description="Polar residues" evidence="1">
    <location>
        <begin position="1"/>
        <end position="10"/>
    </location>
</feature>
<dbReference type="AlphaFoldDB" id="A0A813N3A6"/>
<keyword evidence="3" id="KW-1185">Reference proteome</keyword>